<feature type="transmembrane region" description="Helical" evidence="2">
    <location>
        <begin position="133"/>
        <end position="156"/>
    </location>
</feature>
<feature type="domain" description="Acyltransferase 3" evidence="3">
    <location>
        <begin position="17"/>
        <end position="348"/>
    </location>
</feature>
<evidence type="ECO:0000256" key="2">
    <source>
        <dbReference type="SAM" id="Phobius"/>
    </source>
</evidence>
<feature type="transmembrane region" description="Helical" evidence="2">
    <location>
        <begin position="258"/>
        <end position="279"/>
    </location>
</feature>
<evidence type="ECO:0000259" key="3">
    <source>
        <dbReference type="Pfam" id="PF01757"/>
    </source>
</evidence>
<evidence type="ECO:0000256" key="1">
    <source>
        <dbReference type="SAM" id="MobiDB-lite"/>
    </source>
</evidence>
<dbReference type="Pfam" id="PF01757">
    <property type="entry name" value="Acyl_transf_3"/>
    <property type="match status" value="1"/>
</dbReference>
<proteinExistence type="predicted"/>
<feature type="region of interest" description="Disordered" evidence="1">
    <location>
        <begin position="366"/>
        <end position="388"/>
    </location>
</feature>
<dbReference type="GO" id="GO:0016747">
    <property type="term" value="F:acyltransferase activity, transferring groups other than amino-acyl groups"/>
    <property type="evidence" value="ECO:0007669"/>
    <property type="project" value="InterPro"/>
</dbReference>
<keyword evidence="4" id="KW-0012">Acyltransferase</keyword>
<reference evidence="4" key="1">
    <citation type="submission" date="2013-05" db="EMBL/GenBank/DDBJ databases">
        <title>Genome assembly of Cystobacter fuscus DSM 2262.</title>
        <authorList>
            <person name="Sharma G."/>
            <person name="Khatri I."/>
            <person name="Kaur C."/>
            <person name="Mayilraj S."/>
            <person name="Subramanian S."/>
        </authorList>
    </citation>
    <scope>NUCLEOTIDE SEQUENCE [LARGE SCALE GENOMIC DNA]</scope>
    <source>
        <strain evidence="4">DSM 2262</strain>
    </source>
</reference>
<sequence>MQGERTEDPSISGDLFCMRGFGIALVVLVHVLGVDDQHGVRKLFIPGRADLRITYDFIHSFNMAVMLIAAGVAVSAFGRVNRSLIGFLRKKLDKLVVPMLIWAPMLLLMQELSGGIPHGMWAWGELLARVPTAWFPVYAIFWFVHVLVWCTLLSWIFRRFAAPPLGRWASLVYLSAAIVMHAAVVAWVGPTPSVMGEYVSLVTYWNRFFGLGLFIQPALVGACQFLSRLSAPRQVLVSLGLAAALVAVYAGVPDYELVCVINGPLGFCLLISLSVFLGSRAREGGAVWKALRGRFATVGSISMLFYLFHIYFVSGTRMVLEHLSPGMPLVVHLVVGWTMGLLGPWAIYLLLKEHSLFRWSIGFAPRKAGPESSGEQPRPEPTPVSSGV</sequence>
<comment type="caution">
    <text evidence="4">The sequence shown here is derived from an EMBL/GenBank/DDBJ whole genome shotgun (WGS) entry which is preliminary data.</text>
</comment>
<dbReference type="eggNOG" id="COG1835">
    <property type="taxonomic scope" value="Bacteria"/>
</dbReference>
<name>S9PG85_CYSF2</name>
<feature type="transmembrane region" description="Helical" evidence="2">
    <location>
        <begin position="329"/>
        <end position="351"/>
    </location>
</feature>
<evidence type="ECO:0000313" key="4">
    <source>
        <dbReference type="EMBL" id="EPX63390.1"/>
    </source>
</evidence>
<keyword evidence="5" id="KW-1185">Reference proteome</keyword>
<keyword evidence="4" id="KW-0808">Transferase</keyword>
<feature type="transmembrane region" description="Helical" evidence="2">
    <location>
        <begin position="53"/>
        <end position="74"/>
    </location>
</feature>
<feature type="transmembrane region" description="Helical" evidence="2">
    <location>
        <begin position="12"/>
        <end position="33"/>
    </location>
</feature>
<accession>S9PG85</accession>
<feature type="transmembrane region" description="Helical" evidence="2">
    <location>
        <begin position="291"/>
        <end position="309"/>
    </location>
</feature>
<dbReference type="InterPro" id="IPR002656">
    <property type="entry name" value="Acyl_transf_3_dom"/>
</dbReference>
<gene>
    <name evidence="4" type="ORF">D187_005796</name>
</gene>
<dbReference type="EMBL" id="ANAH02000005">
    <property type="protein sequence ID" value="EPX63390.1"/>
    <property type="molecule type" value="Genomic_DNA"/>
</dbReference>
<dbReference type="Proteomes" id="UP000011682">
    <property type="component" value="Unassembled WGS sequence"/>
</dbReference>
<dbReference type="AlphaFoldDB" id="S9PG85"/>
<organism evidence="4 5">
    <name type="scientific">Cystobacter fuscus (strain ATCC 25194 / DSM 2262 / NBRC 100088 / M29)</name>
    <dbReference type="NCBI Taxonomy" id="1242864"/>
    <lineage>
        <taxon>Bacteria</taxon>
        <taxon>Pseudomonadati</taxon>
        <taxon>Myxococcota</taxon>
        <taxon>Myxococcia</taxon>
        <taxon>Myxococcales</taxon>
        <taxon>Cystobacterineae</taxon>
        <taxon>Archangiaceae</taxon>
        <taxon>Cystobacter</taxon>
    </lineage>
</organism>
<keyword evidence="2" id="KW-0472">Membrane</keyword>
<feature type="transmembrane region" description="Helical" evidence="2">
    <location>
        <begin position="168"/>
        <end position="188"/>
    </location>
</feature>
<keyword evidence="2" id="KW-0812">Transmembrane</keyword>
<keyword evidence="2" id="KW-1133">Transmembrane helix</keyword>
<feature type="transmembrane region" description="Helical" evidence="2">
    <location>
        <begin position="208"/>
        <end position="227"/>
    </location>
</feature>
<feature type="transmembrane region" description="Helical" evidence="2">
    <location>
        <begin position="234"/>
        <end position="252"/>
    </location>
</feature>
<evidence type="ECO:0000313" key="5">
    <source>
        <dbReference type="Proteomes" id="UP000011682"/>
    </source>
</evidence>
<protein>
    <submittedName>
        <fullName evidence="4">Acyltransferase 3</fullName>
    </submittedName>
</protein>